<feature type="domain" description="ACT" evidence="13">
    <location>
        <begin position="318"/>
        <end position="387"/>
    </location>
</feature>
<dbReference type="AlphaFoldDB" id="A0A3N0AW06"/>
<name>A0A3N0AW06_9ACTN</name>
<keyword evidence="8" id="KW-0520">NAD</keyword>
<dbReference type="GO" id="GO:0051287">
    <property type="term" value="F:NAD binding"/>
    <property type="evidence" value="ECO:0007669"/>
    <property type="project" value="InterPro"/>
</dbReference>
<dbReference type="PROSITE" id="PS51671">
    <property type="entry name" value="ACT"/>
    <property type="match status" value="1"/>
</dbReference>
<dbReference type="InterPro" id="IPR029752">
    <property type="entry name" value="D-isomer_DH_CS1"/>
</dbReference>
<dbReference type="Proteomes" id="UP000269591">
    <property type="component" value="Unassembled WGS sequence"/>
</dbReference>
<evidence type="ECO:0000313" key="15">
    <source>
        <dbReference type="Proteomes" id="UP000269591"/>
    </source>
</evidence>
<dbReference type="EMBL" id="QIBX01000014">
    <property type="protein sequence ID" value="RNL39063.1"/>
    <property type="molecule type" value="Genomic_DNA"/>
</dbReference>
<dbReference type="InterPro" id="IPR045865">
    <property type="entry name" value="ACT-like_dom_sf"/>
</dbReference>
<dbReference type="SUPFAM" id="SSF55021">
    <property type="entry name" value="ACT-like"/>
    <property type="match status" value="1"/>
</dbReference>
<dbReference type="PANTHER" id="PTHR42938">
    <property type="entry name" value="FORMATE DEHYDROGENASE 1"/>
    <property type="match status" value="1"/>
</dbReference>
<dbReference type="Gene3D" id="3.40.50.720">
    <property type="entry name" value="NAD(P)-binding Rossmann-like Domain"/>
    <property type="match status" value="2"/>
</dbReference>
<comment type="pathway">
    <text evidence="2">Amino-acid biosynthesis; L-serine biosynthesis; L-serine from 3-phospho-D-glycerate: step 1/3.</text>
</comment>
<evidence type="ECO:0000256" key="12">
    <source>
        <dbReference type="RuleBase" id="RU003719"/>
    </source>
</evidence>
<organism evidence="14 15">
    <name type="scientific">Slackia equolifaciens</name>
    <dbReference type="NCBI Taxonomy" id="498718"/>
    <lineage>
        <taxon>Bacteria</taxon>
        <taxon>Bacillati</taxon>
        <taxon>Actinomycetota</taxon>
        <taxon>Coriobacteriia</taxon>
        <taxon>Eggerthellales</taxon>
        <taxon>Eggerthellaceae</taxon>
        <taxon>Slackia</taxon>
    </lineage>
</organism>
<evidence type="ECO:0000256" key="7">
    <source>
        <dbReference type="ARBA" id="ARBA00023002"/>
    </source>
</evidence>
<dbReference type="PANTHER" id="PTHR42938:SF47">
    <property type="entry name" value="HYDROXYPYRUVATE REDUCTASE"/>
    <property type="match status" value="1"/>
</dbReference>
<evidence type="ECO:0000259" key="13">
    <source>
        <dbReference type="PROSITE" id="PS51671"/>
    </source>
</evidence>
<dbReference type="SUPFAM" id="SSF51735">
    <property type="entry name" value="NAD(P)-binding Rossmann-fold domains"/>
    <property type="match status" value="1"/>
</dbReference>
<evidence type="ECO:0000256" key="5">
    <source>
        <dbReference type="ARBA" id="ARBA00013143"/>
    </source>
</evidence>
<sequence length="387" mass="42183">MRYIKTIDDITKDGQVTFGEGYEFVADADQADAILMRSTDLHGYDLPESVRAIARCGAGVNNIPVEEYAKRGVVVFNSPGANSNAVKEIVIAMMVLSSRGALQSMQWVRDNADDPDIYTHAEKAKKAFVGHELKGKRVGVVGLGNVGSKVANACVQLGMDVYGYDPFISVEHAWALSQEVQRVATLEDLCRGCDYLTVHVPSKADTIRMIGAKQIDMLAPGAVLINFSRETIVNEDAVDEALRAGKLSWFATDFATPKTVKMPNTFVTTHHGAGTLEAEANCADMAISELKDYLENGNIANSVNYPTCSMGKARAASRIACLHANVPNMIGQITAVLAKDNANVQRMVNESAGENAYTMFDTDEHLDDETIEELKRIPSIYRVRVIK</sequence>
<dbReference type="Pfam" id="PF02826">
    <property type="entry name" value="2-Hacid_dh_C"/>
    <property type="match status" value="1"/>
</dbReference>
<proteinExistence type="inferred from homology"/>
<comment type="catalytic activity">
    <reaction evidence="11">
        <text>(2R)-3-phosphoglycerate + NAD(+) = 3-phosphooxypyruvate + NADH + H(+)</text>
        <dbReference type="Rhea" id="RHEA:12641"/>
        <dbReference type="ChEBI" id="CHEBI:15378"/>
        <dbReference type="ChEBI" id="CHEBI:18110"/>
        <dbReference type="ChEBI" id="CHEBI:57540"/>
        <dbReference type="ChEBI" id="CHEBI:57945"/>
        <dbReference type="ChEBI" id="CHEBI:58272"/>
        <dbReference type="EC" id="1.1.1.95"/>
    </reaction>
</comment>
<dbReference type="OrthoDB" id="9793626at2"/>
<evidence type="ECO:0000256" key="9">
    <source>
        <dbReference type="ARBA" id="ARBA00030455"/>
    </source>
</evidence>
<accession>A0A3N0AW06</accession>
<evidence type="ECO:0000256" key="1">
    <source>
        <dbReference type="ARBA" id="ARBA00003800"/>
    </source>
</evidence>
<evidence type="ECO:0000256" key="11">
    <source>
        <dbReference type="ARBA" id="ARBA00048731"/>
    </source>
</evidence>
<dbReference type="Gene3D" id="3.30.70.260">
    <property type="match status" value="1"/>
</dbReference>
<dbReference type="CDD" id="cd12174">
    <property type="entry name" value="PGDH_like_3"/>
    <property type="match status" value="1"/>
</dbReference>
<gene>
    <name evidence="14" type="ORF">DMP06_08025</name>
</gene>
<comment type="catalytic activity">
    <reaction evidence="10">
        <text>(R)-2-hydroxyglutarate + NAD(+) = 2-oxoglutarate + NADH + H(+)</text>
        <dbReference type="Rhea" id="RHEA:49612"/>
        <dbReference type="ChEBI" id="CHEBI:15378"/>
        <dbReference type="ChEBI" id="CHEBI:15801"/>
        <dbReference type="ChEBI" id="CHEBI:16810"/>
        <dbReference type="ChEBI" id="CHEBI:57540"/>
        <dbReference type="ChEBI" id="CHEBI:57945"/>
        <dbReference type="EC" id="1.1.1.399"/>
    </reaction>
</comment>
<dbReference type="InterPro" id="IPR006139">
    <property type="entry name" value="D-isomer_2_OHA_DH_cat_dom"/>
</dbReference>
<keyword evidence="7 12" id="KW-0560">Oxidoreductase</keyword>
<dbReference type="InterPro" id="IPR036291">
    <property type="entry name" value="NAD(P)-bd_dom_sf"/>
</dbReference>
<dbReference type="SUPFAM" id="SSF52283">
    <property type="entry name" value="Formate/glycerate dehydrogenase catalytic domain-like"/>
    <property type="match status" value="1"/>
</dbReference>
<dbReference type="GO" id="GO:0004617">
    <property type="term" value="F:phosphoglycerate dehydrogenase activity"/>
    <property type="evidence" value="ECO:0007669"/>
    <property type="project" value="UniProtKB-EC"/>
</dbReference>
<keyword evidence="15" id="KW-1185">Reference proteome</keyword>
<evidence type="ECO:0000256" key="6">
    <source>
        <dbReference type="ARBA" id="ARBA00021582"/>
    </source>
</evidence>
<evidence type="ECO:0000256" key="8">
    <source>
        <dbReference type="ARBA" id="ARBA00023027"/>
    </source>
</evidence>
<protein>
    <recommendedName>
        <fullName evidence="6">D-3-phosphoglycerate dehydrogenase</fullName>
        <ecNumber evidence="4">1.1.1.399</ecNumber>
        <ecNumber evidence="5">1.1.1.95</ecNumber>
    </recommendedName>
    <alternativeName>
        <fullName evidence="9">2-oxoglutarate reductase</fullName>
    </alternativeName>
</protein>
<evidence type="ECO:0000256" key="2">
    <source>
        <dbReference type="ARBA" id="ARBA00005216"/>
    </source>
</evidence>
<dbReference type="EC" id="1.1.1.399" evidence="4"/>
<evidence type="ECO:0000313" key="14">
    <source>
        <dbReference type="EMBL" id="RNL39063.1"/>
    </source>
</evidence>
<dbReference type="EC" id="1.1.1.95" evidence="5"/>
<dbReference type="Pfam" id="PF00389">
    <property type="entry name" value="2-Hacid_dh"/>
    <property type="match status" value="1"/>
</dbReference>
<evidence type="ECO:0000256" key="3">
    <source>
        <dbReference type="ARBA" id="ARBA00005854"/>
    </source>
</evidence>
<dbReference type="InterPro" id="IPR006140">
    <property type="entry name" value="D-isomer_DH_NAD-bd"/>
</dbReference>
<dbReference type="CDD" id="cd04901">
    <property type="entry name" value="ACT_3PGDH"/>
    <property type="match status" value="1"/>
</dbReference>
<reference evidence="15" key="1">
    <citation type="submission" date="2018-05" db="EMBL/GenBank/DDBJ databases">
        <title>Genome Sequencing of selected type strains of the family Eggerthellaceae.</title>
        <authorList>
            <person name="Danylec N."/>
            <person name="Stoll D.A."/>
            <person name="Doetsch A."/>
            <person name="Huch M."/>
        </authorList>
    </citation>
    <scope>NUCLEOTIDE SEQUENCE [LARGE SCALE GENOMIC DNA]</scope>
    <source>
        <strain evidence="15">DSM 24851</strain>
    </source>
</reference>
<dbReference type="RefSeq" id="WP_123209218.1">
    <property type="nucleotide sequence ID" value="NZ_JBHTHO010000017.1"/>
</dbReference>
<comment type="similarity">
    <text evidence="3 12">Belongs to the D-isomer specific 2-hydroxyacid dehydrogenase family.</text>
</comment>
<comment type="function">
    <text evidence="1">Catalyzes the reversible oxidation of 3-phospho-D-glycerate to 3-phosphonooxypyruvate, the first step of the phosphorylated L-serine biosynthesis pathway. Also catalyzes the reversible oxidation of 2-hydroxyglutarate to 2-oxoglutarate.</text>
</comment>
<dbReference type="InterPro" id="IPR002912">
    <property type="entry name" value="ACT_dom"/>
</dbReference>
<evidence type="ECO:0000256" key="4">
    <source>
        <dbReference type="ARBA" id="ARBA00013001"/>
    </source>
</evidence>
<comment type="caution">
    <text evidence="14">The sequence shown here is derived from an EMBL/GenBank/DDBJ whole genome shotgun (WGS) entry which is preliminary data.</text>
</comment>
<evidence type="ECO:0000256" key="10">
    <source>
        <dbReference type="ARBA" id="ARBA00048126"/>
    </source>
</evidence>
<dbReference type="UniPathway" id="UPA00135">
    <property type="reaction ID" value="UER00196"/>
</dbReference>
<dbReference type="PROSITE" id="PS00065">
    <property type="entry name" value="D_2_HYDROXYACID_DH_1"/>
    <property type="match status" value="1"/>
</dbReference>